<organism evidence="3 4">
    <name type="scientific">Tenacibaculum dicentrarchi</name>
    <dbReference type="NCBI Taxonomy" id="669041"/>
    <lineage>
        <taxon>Bacteria</taxon>
        <taxon>Pseudomonadati</taxon>
        <taxon>Bacteroidota</taxon>
        <taxon>Flavobacteriia</taxon>
        <taxon>Flavobacteriales</taxon>
        <taxon>Flavobacteriaceae</taxon>
        <taxon>Tenacibaculum</taxon>
    </lineage>
</organism>
<name>A0ABP1EJX9_9FLAO</name>
<dbReference type="InterPro" id="IPR001611">
    <property type="entry name" value="Leu-rich_rpt"/>
</dbReference>
<dbReference type="PANTHER" id="PTHR48051">
    <property type="match status" value="1"/>
</dbReference>
<dbReference type="GeneID" id="65211227"/>
<dbReference type="InterPro" id="IPR050216">
    <property type="entry name" value="LRR_domain-containing"/>
</dbReference>
<sequence>MNIKYFFLFFITSFSFGQTIEEQYREALYNTAYNNNLQKIFDKIVEIKPLIATGDDDKVLDYLLQPNSDFIVTQITYRILGTLPDDNLEKDGSLERVGIVDLIGTHQFKPEKYSIYLDSYDEKLDERTVLDYPKSWEGMDMELDIISLSFTTTPDGETIKYIKRKRSISIAKLDYLLYKNPELKKIKLTPSQKEEIKNSNLIKVTRNINWSHKDFDCDNSEIEILKLNRIWGADFLQGAMYNLPECIQYFDKLKEIRFSNHEINQIPEYLSSMKTLEVIYLPKNKIFYLPKNLGEFTSLKEIDVSNNFILNLPETTFFPLKIEKINLSNNYLTKIPKQIYKLKHLIHLNLKGNKISKKDIFKLKKKLKNCEILY</sequence>
<dbReference type="Proteomes" id="UP001497514">
    <property type="component" value="Chromosome"/>
</dbReference>
<keyword evidence="4" id="KW-1185">Reference proteome</keyword>
<evidence type="ECO:0000313" key="3">
    <source>
        <dbReference type="EMBL" id="CAL2082751.1"/>
    </source>
</evidence>
<keyword evidence="2" id="KW-0677">Repeat</keyword>
<protein>
    <recommendedName>
        <fullName evidence="5">Leucine-rich repeat domain-containing protein</fullName>
    </recommendedName>
</protein>
<evidence type="ECO:0008006" key="5">
    <source>
        <dbReference type="Google" id="ProtNLM"/>
    </source>
</evidence>
<evidence type="ECO:0000313" key="4">
    <source>
        <dbReference type="Proteomes" id="UP001497514"/>
    </source>
</evidence>
<evidence type="ECO:0000256" key="1">
    <source>
        <dbReference type="ARBA" id="ARBA00022614"/>
    </source>
</evidence>
<keyword evidence="1" id="KW-0433">Leucine-rich repeat</keyword>
<dbReference type="Pfam" id="PF13855">
    <property type="entry name" value="LRR_8"/>
    <property type="match status" value="1"/>
</dbReference>
<reference evidence="3 4" key="1">
    <citation type="submission" date="2024-05" db="EMBL/GenBank/DDBJ databases">
        <authorList>
            <person name="Duchaud E."/>
        </authorList>
    </citation>
    <scope>NUCLEOTIDE SEQUENCE [LARGE SCALE GENOMIC DNA]</scope>
    <source>
        <strain evidence="3">Ena-SAMPLE-TAB-13-05-2024-13:56:06:370-140309</strain>
    </source>
</reference>
<dbReference type="SUPFAM" id="SSF52047">
    <property type="entry name" value="RNI-like"/>
    <property type="match status" value="1"/>
</dbReference>
<gene>
    <name evidence="3" type="ORF">TD3509T_1409</name>
</gene>
<evidence type="ECO:0000256" key="2">
    <source>
        <dbReference type="ARBA" id="ARBA00022737"/>
    </source>
</evidence>
<dbReference type="EMBL" id="OZ038524">
    <property type="protein sequence ID" value="CAL2082751.1"/>
    <property type="molecule type" value="Genomic_DNA"/>
</dbReference>
<dbReference type="Gene3D" id="3.80.10.10">
    <property type="entry name" value="Ribonuclease Inhibitor"/>
    <property type="match status" value="1"/>
</dbReference>
<dbReference type="PANTHER" id="PTHR48051:SF1">
    <property type="entry name" value="RAS SUPPRESSOR PROTEIN 1"/>
    <property type="match status" value="1"/>
</dbReference>
<dbReference type="RefSeq" id="WP_101902804.1">
    <property type="nucleotide sequence ID" value="NZ_JBFKZU010000027.1"/>
</dbReference>
<proteinExistence type="predicted"/>
<accession>A0ABP1EJX9</accession>
<dbReference type="InterPro" id="IPR032675">
    <property type="entry name" value="LRR_dom_sf"/>
</dbReference>